<dbReference type="RefSeq" id="WP_182532809.1">
    <property type="nucleotide sequence ID" value="NZ_JACGXL010000008.1"/>
</dbReference>
<keyword evidence="2" id="KW-1185">Reference proteome</keyword>
<proteinExistence type="predicted"/>
<evidence type="ECO:0000313" key="1">
    <source>
        <dbReference type="EMBL" id="MBA8889771.1"/>
    </source>
</evidence>
<dbReference type="EMBL" id="JACGXL010000008">
    <property type="protein sequence ID" value="MBA8889771.1"/>
    <property type="molecule type" value="Genomic_DNA"/>
</dbReference>
<dbReference type="Proteomes" id="UP000550401">
    <property type="component" value="Unassembled WGS sequence"/>
</dbReference>
<reference evidence="1 2" key="1">
    <citation type="submission" date="2020-07" db="EMBL/GenBank/DDBJ databases">
        <title>Genomic Encyclopedia of Type Strains, Phase IV (KMG-V): Genome sequencing to study the core and pangenomes of soil and plant-associated prokaryotes.</title>
        <authorList>
            <person name="Whitman W."/>
        </authorList>
    </citation>
    <scope>NUCLEOTIDE SEQUENCE [LARGE SCALE GENOMIC DNA]</scope>
    <source>
        <strain evidence="1 2">RH2WT43</strain>
    </source>
</reference>
<sequence length="101" mass="11227">MRPRLRHVELRHAVEAAERDCRRERDTLRRALDRLHARGERHAAGWLLGSGLATGAIAARLPLLALLRAARFVADAALFVRRLPIGLPDDQHATPSTERGA</sequence>
<name>A0A839FCB8_9GAMM</name>
<evidence type="ECO:0000313" key="2">
    <source>
        <dbReference type="Proteomes" id="UP000550401"/>
    </source>
</evidence>
<comment type="caution">
    <text evidence="1">The sequence shown here is derived from an EMBL/GenBank/DDBJ whole genome shotgun (WGS) entry which is preliminary data.</text>
</comment>
<dbReference type="AlphaFoldDB" id="A0A839FCB8"/>
<organism evidence="1 2">
    <name type="scientific">Dokdonella fugitiva</name>
    <dbReference type="NCBI Taxonomy" id="328517"/>
    <lineage>
        <taxon>Bacteria</taxon>
        <taxon>Pseudomonadati</taxon>
        <taxon>Pseudomonadota</taxon>
        <taxon>Gammaproteobacteria</taxon>
        <taxon>Lysobacterales</taxon>
        <taxon>Rhodanobacteraceae</taxon>
        <taxon>Dokdonella</taxon>
    </lineage>
</organism>
<accession>A0A839FCB8</accession>
<protein>
    <submittedName>
        <fullName evidence="1">Uncharacterized protein</fullName>
    </submittedName>
</protein>
<gene>
    <name evidence="1" type="ORF">FHW12_004018</name>
</gene>